<accession>A0ABD1DQB6</accession>
<dbReference type="EMBL" id="JBEHCU010003829">
    <property type="protein sequence ID" value="KAL1401946.1"/>
    <property type="molecule type" value="Genomic_DNA"/>
</dbReference>
<evidence type="ECO:0000313" key="2">
    <source>
        <dbReference type="EMBL" id="KAL1401946.1"/>
    </source>
</evidence>
<protein>
    <submittedName>
        <fullName evidence="2">Uncharacterized protein</fullName>
    </submittedName>
</protein>
<dbReference type="AlphaFoldDB" id="A0ABD1DQB6"/>
<organism evidence="2 3">
    <name type="scientific">Culex pipiens pipiens</name>
    <name type="common">Northern house mosquito</name>
    <dbReference type="NCBI Taxonomy" id="38569"/>
    <lineage>
        <taxon>Eukaryota</taxon>
        <taxon>Metazoa</taxon>
        <taxon>Ecdysozoa</taxon>
        <taxon>Arthropoda</taxon>
        <taxon>Hexapoda</taxon>
        <taxon>Insecta</taxon>
        <taxon>Pterygota</taxon>
        <taxon>Neoptera</taxon>
        <taxon>Endopterygota</taxon>
        <taxon>Diptera</taxon>
        <taxon>Nematocera</taxon>
        <taxon>Culicoidea</taxon>
        <taxon>Culicidae</taxon>
        <taxon>Culicinae</taxon>
        <taxon>Culicini</taxon>
        <taxon>Culex</taxon>
        <taxon>Culex</taxon>
    </lineage>
</organism>
<name>A0ABD1DQB6_CULPP</name>
<evidence type="ECO:0000256" key="1">
    <source>
        <dbReference type="SAM" id="MobiDB-lite"/>
    </source>
</evidence>
<sequence>MGDVTNLRSSAVPGETFAHLGEAPARDADRAERAAAAPRALRRRHQRERPQDLRPSGHSVGVQSVLSGHVYRGAGGVAPNGGHHPGH</sequence>
<feature type="region of interest" description="Disordered" evidence="1">
    <location>
        <begin position="1"/>
        <end position="87"/>
    </location>
</feature>
<feature type="compositionally biased region" description="Basic and acidic residues" evidence="1">
    <location>
        <begin position="24"/>
        <end position="33"/>
    </location>
</feature>
<gene>
    <name evidence="2" type="ORF">pipiens_019915</name>
</gene>
<proteinExistence type="predicted"/>
<evidence type="ECO:0000313" key="3">
    <source>
        <dbReference type="Proteomes" id="UP001562425"/>
    </source>
</evidence>
<reference evidence="2 3" key="1">
    <citation type="submission" date="2024-05" db="EMBL/GenBank/DDBJ databases">
        <title>Culex pipiens pipiens assembly and annotation.</title>
        <authorList>
            <person name="Alout H."/>
            <person name="Durand T."/>
        </authorList>
    </citation>
    <scope>NUCLEOTIDE SEQUENCE [LARGE SCALE GENOMIC DNA]</scope>
    <source>
        <strain evidence="2">HA-2024</strain>
        <tissue evidence="2">Whole body</tissue>
    </source>
</reference>
<comment type="caution">
    <text evidence="2">The sequence shown here is derived from an EMBL/GenBank/DDBJ whole genome shotgun (WGS) entry which is preliminary data.</text>
</comment>
<dbReference type="Proteomes" id="UP001562425">
    <property type="component" value="Unassembled WGS sequence"/>
</dbReference>
<keyword evidence="3" id="KW-1185">Reference proteome</keyword>